<dbReference type="RefSeq" id="WP_058885651.1">
    <property type="nucleotide sequence ID" value="NZ_JAJHTM010000001.1"/>
</dbReference>
<evidence type="ECO:0000313" key="2">
    <source>
        <dbReference type="Proteomes" id="UP000490060"/>
    </source>
</evidence>
<evidence type="ECO:0000313" key="1">
    <source>
        <dbReference type="EMBL" id="SOU88683.1"/>
    </source>
</evidence>
<dbReference type="EMBL" id="OENE01000015">
    <property type="protein sequence ID" value="SOU88683.1"/>
    <property type="molecule type" value="Genomic_DNA"/>
</dbReference>
<name>A0A2I2M815_9FLAO</name>
<accession>A0A2I2M815</accession>
<sequence>MKKIGIILTFTFLIFMQSCNIISECEDIDCFTPPDPFQFELVDKLTGENLFTTGEFNSKDIKILNSSTQKAVEFRFIDKNNYNIIEMTSIGWKTAIVNYTIQIADKNICEVYVNSQRKIKGCCEYTEYKEIRVKQAAYELTENTRFYKIFIKTVSVGR</sequence>
<evidence type="ECO:0008006" key="3">
    <source>
        <dbReference type="Google" id="ProtNLM"/>
    </source>
</evidence>
<reference evidence="1 2" key="1">
    <citation type="submission" date="2017-11" db="EMBL/GenBank/DDBJ databases">
        <authorList>
            <person name="Duchaud E."/>
        </authorList>
    </citation>
    <scope>NUCLEOTIDE SEQUENCE [LARGE SCALE GENOMIC DNA]</scope>
    <source>
        <strain evidence="1 2">TNO010</strain>
    </source>
</reference>
<organism evidence="1 2">
    <name type="scientific">Tenacibaculum finnmarkense genomovar ulcerans</name>
    <dbReference type="NCBI Taxonomy" id="2781388"/>
    <lineage>
        <taxon>Bacteria</taxon>
        <taxon>Pseudomonadati</taxon>
        <taxon>Bacteroidota</taxon>
        <taxon>Flavobacteriia</taxon>
        <taxon>Flavobacteriales</taxon>
        <taxon>Flavobacteriaceae</taxon>
        <taxon>Tenacibaculum</taxon>
        <taxon>Tenacibaculum finnmarkense</taxon>
    </lineage>
</organism>
<gene>
    <name evidence="1" type="ORF">TNO010_220122</name>
</gene>
<protein>
    <recommendedName>
        <fullName evidence="3">Lipoprotein</fullName>
    </recommendedName>
</protein>
<proteinExistence type="predicted"/>
<dbReference type="AlphaFoldDB" id="A0A2I2M815"/>
<dbReference type="PROSITE" id="PS51257">
    <property type="entry name" value="PROKAR_LIPOPROTEIN"/>
    <property type="match status" value="1"/>
</dbReference>
<dbReference type="Proteomes" id="UP000490060">
    <property type="component" value="Unassembled WGS sequence"/>
</dbReference>